<gene>
    <name evidence="1" type="ORF">K8V56_21405</name>
</gene>
<accession>A0A921G374</accession>
<protein>
    <submittedName>
        <fullName evidence="1">Uncharacterized protein</fullName>
    </submittedName>
</protein>
<comment type="caution">
    <text evidence="1">The sequence shown here is derived from an EMBL/GenBank/DDBJ whole genome shotgun (WGS) entry which is preliminary data.</text>
</comment>
<reference evidence="1" key="2">
    <citation type="submission" date="2021-09" db="EMBL/GenBank/DDBJ databases">
        <authorList>
            <person name="Gilroy R."/>
        </authorList>
    </citation>
    <scope>NUCLEOTIDE SEQUENCE</scope>
    <source>
        <strain evidence="1">CHK171-7178</strain>
    </source>
</reference>
<evidence type="ECO:0000313" key="2">
    <source>
        <dbReference type="Proteomes" id="UP000698173"/>
    </source>
</evidence>
<dbReference type="AlphaFoldDB" id="A0A921G374"/>
<proteinExistence type="predicted"/>
<sequence>MFIIIRNNNGTIETLKDSNCETEKTFADFYTADVFLQQLNQNIIPSMHWTISEKLQLVD</sequence>
<reference evidence="1" key="1">
    <citation type="journal article" date="2021" name="PeerJ">
        <title>Extensive microbial diversity within the chicken gut microbiome revealed by metagenomics and culture.</title>
        <authorList>
            <person name="Gilroy R."/>
            <person name="Ravi A."/>
            <person name="Getino M."/>
            <person name="Pursley I."/>
            <person name="Horton D.L."/>
            <person name="Alikhan N.F."/>
            <person name="Baker D."/>
            <person name="Gharbi K."/>
            <person name="Hall N."/>
            <person name="Watson M."/>
            <person name="Adriaenssens E.M."/>
            <person name="Foster-Nyarko E."/>
            <person name="Jarju S."/>
            <person name="Secka A."/>
            <person name="Antonio M."/>
            <person name="Oren A."/>
            <person name="Chaudhuri R.R."/>
            <person name="La Ragione R."/>
            <person name="Hildebrand F."/>
            <person name="Pallen M.J."/>
        </authorList>
    </citation>
    <scope>NUCLEOTIDE SEQUENCE</scope>
    <source>
        <strain evidence="1">CHK171-7178</strain>
    </source>
</reference>
<dbReference type="Proteomes" id="UP000698173">
    <property type="component" value="Unassembled WGS sequence"/>
</dbReference>
<organism evidence="1 2">
    <name type="scientific">Sporosarcina psychrophila</name>
    <name type="common">Bacillus psychrophilus</name>
    <dbReference type="NCBI Taxonomy" id="1476"/>
    <lineage>
        <taxon>Bacteria</taxon>
        <taxon>Bacillati</taxon>
        <taxon>Bacillota</taxon>
        <taxon>Bacilli</taxon>
        <taxon>Bacillales</taxon>
        <taxon>Caryophanaceae</taxon>
        <taxon>Sporosarcina</taxon>
    </lineage>
</organism>
<dbReference type="EMBL" id="DYWT01000318">
    <property type="protein sequence ID" value="HJF34329.1"/>
    <property type="molecule type" value="Genomic_DNA"/>
</dbReference>
<evidence type="ECO:0000313" key="1">
    <source>
        <dbReference type="EMBL" id="HJF34329.1"/>
    </source>
</evidence>
<name>A0A921G374_SPOPS</name>